<sequence>MAAAVISMSMLGDFGPQEDSRQCGGLQVPTRKRSQRPRCPRVQLEETYYLSSMTSQSLDENTTDSAEDMESADSAEDEEAAALLLGMGHLSDPQPPRGRSGSPRSADRTSVFSGFRCSSCRQPAVLRGEKRPTFFCASCPSKGGAQKRAQRALHGTEERMLSVSEATEILHGKFGKPQPASLPASPTMLQAQAQAQQRACPPIFQAIKPAEQQNAVSFDRGQSIPVQPKGADPEWLPAANLSRASSEGGEANQGRCKCGKRISAAHPPCKSELMLLCEKFQARFGAPAAGTSSLILLNEAAIELSVPRRRLYDIINVLEAVEIVSRTGKLAYEWRGLNHLPELLDRLVADQLAGVPVEDRMRRTPAAPARASASNACSGEDVSGNEGAPAAPPAPKTPPTHSLWMLSRKFVRLLLTTQGPIPLADAAAALIGTEVATHKRPQAQITVERRLYDIGSILSSVGLIEKTYLGKRQPAFSWKFAWRSTLPRPAAPGLVGNNSNASSATAQGLPGFAQAAAPPSPSSVPRPSAFEGQAVVAQEIGGEAKRRKSEDVPRGFAVPSSETCMAPANGHMLPHSMPLPVRLAWPQMAYAPGLSMPVPLHMLAAQFPQAYSAAAGSGPDMAALWASLPLPQSLSGNVAPAMHTLPPQAAPASNSYGRPSAFACPVLVKPQQVPSGQRQ</sequence>
<feature type="compositionally biased region" description="Basic residues" evidence="6">
    <location>
        <begin position="30"/>
        <end position="39"/>
    </location>
</feature>
<proteinExistence type="inferred from homology"/>
<keyword evidence="2 5" id="KW-0805">Transcription regulation</keyword>
<evidence type="ECO:0000256" key="6">
    <source>
        <dbReference type="SAM" id="MobiDB-lite"/>
    </source>
</evidence>
<comment type="similarity">
    <text evidence="1 5">Belongs to the E2F/DP family.</text>
</comment>
<feature type="domain" description="E2F/DP family winged-helix DNA-binding" evidence="7">
    <location>
        <begin position="398"/>
        <end position="480"/>
    </location>
</feature>
<dbReference type="Proteomes" id="UP001497392">
    <property type="component" value="Unassembled WGS sequence"/>
</dbReference>
<gene>
    <name evidence="8" type="primary">g6900</name>
    <name evidence="8" type="ORF">VP750_LOCUS5906</name>
</gene>
<reference evidence="8 9" key="1">
    <citation type="submission" date="2024-06" db="EMBL/GenBank/DDBJ databases">
        <authorList>
            <person name="Kraege A."/>
            <person name="Thomma B."/>
        </authorList>
    </citation>
    <scope>NUCLEOTIDE SEQUENCE [LARGE SCALE GENOMIC DNA]</scope>
</reference>
<feature type="region of interest" description="Disordered" evidence="6">
    <location>
        <begin position="360"/>
        <end position="400"/>
    </location>
</feature>
<comment type="caution">
    <text evidence="8">The sequence shown here is derived from an EMBL/GenBank/DDBJ whole genome shotgun (WGS) entry which is preliminary data.</text>
</comment>
<dbReference type="EMBL" id="CAXHTA020000010">
    <property type="protein sequence ID" value="CAL5224247.1"/>
    <property type="molecule type" value="Genomic_DNA"/>
</dbReference>
<feature type="compositionally biased region" description="Polar residues" evidence="6">
    <location>
        <begin position="49"/>
        <end position="60"/>
    </location>
</feature>
<feature type="region of interest" description="Disordered" evidence="6">
    <location>
        <begin position="1"/>
        <end position="110"/>
    </location>
</feature>
<dbReference type="InterPro" id="IPR003316">
    <property type="entry name" value="E2F_WHTH_DNA-bd_dom"/>
</dbReference>
<keyword evidence="3 5" id="KW-0238">DNA-binding</keyword>
<dbReference type="Gene3D" id="1.10.10.10">
    <property type="entry name" value="Winged helix-like DNA-binding domain superfamily/Winged helix DNA-binding domain"/>
    <property type="match status" value="2"/>
</dbReference>
<dbReference type="PANTHER" id="PTHR12081">
    <property type="entry name" value="TRANSCRIPTION FACTOR E2F"/>
    <property type="match status" value="1"/>
</dbReference>
<dbReference type="Pfam" id="PF02319">
    <property type="entry name" value="WHD_E2F_TDP"/>
    <property type="match status" value="2"/>
</dbReference>
<keyword evidence="5" id="KW-0539">Nucleus</keyword>
<dbReference type="InterPro" id="IPR015633">
    <property type="entry name" value="E2F"/>
</dbReference>
<evidence type="ECO:0000313" key="8">
    <source>
        <dbReference type="EMBL" id="CAL5224247.1"/>
    </source>
</evidence>
<feature type="compositionally biased region" description="Low complexity" evidence="6">
    <location>
        <begin position="364"/>
        <end position="376"/>
    </location>
</feature>
<accession>A0ABP1G338</accession>
<dbReference type="PANTHER" id="PTHR12081:SF7">
    <property type="entry name" value="TRANSCRIPTION FACTOR EFL-3"/>
    <property type="match status" value="1"/>
</dbReference>
<keyword evidence="4 5" id="KW-0804">Transcription</keyword>
<protein>
    <submittedName>
        <fullName evidence="8">G6900 protein</fullName>
    </submittedName>
</protein>
<comment type="subcellular location">
    <subcellularLocation>
        <location evidence="5">Nucleus</location>
    </subcellularLocation>
</comment>
<evidence type="ECO:0000256" key="2">
    <source>
        <dbReference type="ARBA" id="ARBA00023015"/>
    </source>
</evidence>
<evidence type="ECO:0000256" key="5">
    <source>
        <dbReference type="RuleBase" id="RU003796"/>
    </source>
</evidence>
<dbReference type="InterPro" id="IPR036390">
    <property type="entry name" value="WH_DNA-bd_sf"/>
</dbReference>
<dbReference type="InterPro" id="IPR036388">
    <property type="entry name" value="WH-like_DNA-bd_sf"/>
</dbReference>
<evidence type="ECO:0000256" key="4">
    <source>
        <dbReference type="ARBA" id="ARBA00023163"/>
    </source>
</evidence>
<dbReference type="SUPFAM" id="SSF46785">
    <property type="entry name" value="Winged helix' DNA-binding domain"/>
    <property type="match status" value="1"/>
</dbReference>
<evidence type="ECO:0000313" key="9">
    <source>
        <dbReference type="Proteomes" id="UP001497392"/>
    </source>
</evidence>
<evidence type="ECO:0000256" key="3">
    <source>
        <dbReference type="ARBA" id="ARBA00023125"/>
    </source>
</evidence>
<keyword evidence="9" id="KW-1185">Reference proteome</keyword>
<name>A0ABP1G338_9CHLO</name>
<evidence type="ECO:0000256" key="1">
    <source>
        <dbReference type="ARBA" id="ARBA00010940"/>
    </source>
</evidence>
<dbReference type="SMART" id="SM01372">
    <property type="entry name" value="E2F_TDP"/>
    <property type="match status" value="2"/>
</dbReference>
<feature type="domain" description="E2F/DP family winged-helix DNA-binding" evidence="7">
    <location>
        <begin position="268"/>
        <end position="336"/>
    </location>
</feature>
<feature type="compositionally biased region" description="Acidic residues" evidence="6">
    <location>
        <begin position="61"/>
        <end position="80"/>
    </location>
</feature>
<organism evidence="8 9">
    <name type="scientific">Coccomyxa viridis</name>
    <dbReference type="NCBI Taxonomy" id="1274662"/>
    <lineage>
        <taxon>Eukaryota</taxon>
        <taxon>Viridiplantae</taxon>
        <taxon>Chlorophyta</taxon>
        <taxon>core chlorophytes</taxon>
        <taxon>Trebouxiophyceae</taxon>
        <taxon>Trebouxiophyceae incertae sedis</taxon>
        <taxon>Coccomyxaceae</taxon>
        <taxon>Coccomyxa</taxon>
    </lineage>
</organism>
<evidence type="ECO:0000259" key="7">
    <source>
        <dbReference type="SMART" id="SM01372"/>
    </source>
</evidence>